<reference evidence="4" key="1">
    <citation type="submission" date="2016-11" db="EMBL/GenBank/DDBJ databases">
        <authorList>
            <person name="Varghese N."/>
            <person name="Submissions S."/>
        </authorList>
    </citation>
    <scope>NUCLEOTIDE SEQUENCE [LARGE SCALE GENOMIC DNA]</scope>
    <source>
        <strain evidence="4">DSM 26899</strain>
    </source>
</reference>
<dbReference type="PANTHER" id="PTHR43037">
    <property type="entry name" value="UNNAMED PRODUCT-RELATED"/>
    <property type="match status" value="1"/>
</dbReference>
<keyword evidence="1" id="KW-0732">Signal</keyword>
<dbReference type="EMBL" id="FRAV01000006">
    <property type="protein sequence ID" value="SHK66626.1"/>
    <property type="molecule type" value="Genomic_DNA"/>
</dbReference>
<dbReference type="SUPFAM" id="SSF53474">
    <property type="entry name" value="alpha/beta-Hydrolases"/>
    <property type="match status" value="1"/>
</dbReference>
<dbReference type="Pfam" id="PF00326">
    <property type="entry name" value="Peptidase_S9"/>
    <property type="match status" value="1"/>
</dbReference>
<accession>A0A1M6UBS1</accession>
<dbReference type="PANTHER" id="PTHR43037:SF1">
    <property type="entry name" value="BLL1128 PROTEIN"/>
    <property type="match status" value="1"/>
</dbReference>
<dbReference type="GO" id="GO:0006508">
    <property type="term" value="P:proteolysis"/>
    <property type="evidence" value="ECO:0007669"/>
    <property type="project" value="InterPro"/>
</dbReference>
<organism evidence="3 4">
    <name type="scientific">Chryseobacterium polytrichastri</name>
    <dbReference type="NCBI Taxonomy" id="1302687"/>
    <lineage>
        <taxon>Bacteria</taxon>
        <taxon>Pseudomonadati</taxon>
        <taxon>Bacteroidota</taxon>
        <taxon>Flavobacteriia</taxon>
        <taxon>Flavobacteriales</taxon>
        <taxon>Weeksellaceae</taxon>
        <taxon>Chryseobacterium group</taxon>
        <taxon>Chryseobacterium</taxon>
    </lineage>
</organism>
<keyword evidence="4" id="KW-1185">Reference proteome</keyword>
<feature type="domain" description="Peptidase S9 prolyl oligopeptidase catalytic" evidence="2">
    <location>
        <begin position="151"/>
        <end position="213"/>
    </location>
</feature>
<dbReference type="InterPro" id="IPR050955">
    <property type="entry name" value="Plant_Biomass_Hydrol_Est"/>
</dbReference>
<evidence type="ECO:0000259" key="2">
    <source>
        <dbReference type="Pfam" id="PF00326"/>
    </source>
</evidence>
<dbReference type="Gene3D" id="3.40.50.1820">
    <property type="entry name" value="alpha/beta hydrolase"/>
    <property type="match status" value="1"/>
</dbReference>
<evidence type="ECO:0000313" key="3">
    <source>
        <dbReference type="EMBL" id="SHK66626.1"/>
    </source>
</evidence>
<dbReference type="Proteomes" id="UP000184364">
    <property type="component" value="Unassembled WGS sequence"/>
</dbReference>
<protein>
    <submittedName>
        <fullName evidence="3">Prolyl oligopeptidase family protein</fullName>
    </submittedName>
</protein>
<name>A0A1M6UBS1_9FLAO</name>
<dbReference type="GO" id="GO:0008236">
    <property type="term" value="F:serine-type peptidase activity"/>
    <property type="evidence" value="ECO:0007669"/>
    <property type="project" value="InterPro"/>
</dbReference>
<dbReference type="STRING" id="1302687.SAMN05444267_1006115"/>
<sequence length="282" mass="32770">MNSMHTRKLEQNIIILLMIFTINPIFGQKKEFRDTKVDTLTFLNNRKILNSLNTNKFQKKIFIDNDIQIPYRFLTPKNNLVNKKYPLVITFHNSSRIGNDNENQLEPFAKIWLRDEIYEKYPCYVVAPQFNTRSTNYEINGEGIQVSKPSNEVFALLKLITNLKKEYPNIDTNRIYLIGYSMGGSTAQNLMSLQPNTFAAMVSVASVPDLSNLNAIKEKNIWLIHGKNDDENPYIGSVELFNKLPSDKKLIFTTFTNLNHNNIVIPFLITDEIPKWLFEKRK</sequence>
<proteinExistence type="predicted"/>
<dbReference type="InterPro" id="IPR029058">
    <property type="entry name" value="AB_hydrolase_fold"/>
</dbReference>
<dbReference type="InterPro" id="IPR001375">
    <property type="entry name" value="Peptidase_S9_cat"/>
</dbReference>
<gene>
    <name evidence="3" type="ORF">SAMN05444267_1006115</name>
</gene>
<dbReference type="AlphaFoldDB" id="A0A1M6UBS1"/>
<evidence type="ECO:0000256" key="1">
    <source>
        <dbReference type="ARBA" id="ARBA00022729"/>
    </source>
</evidence>
<evidence type="ECO:0000313" key="4">
    <source>
        <dbReference type="Proteomes" id="UP000184364"/>
    </source>
</evidence>